<dbReference type="EMBL" id="CP001098">
    <property type="protein sequence ID" value="ACL70821.1"/>
    <property type="molecule type" value="Genomic_DNA"/>
</dbReference>
<protein>
    <submittedName>
        <fullName evidence="2">Uncharacterized protein conserved in bacteria</fullName>
    </submittedName>
</protein>
<dbReference type="PANTHER" id="PTHR34821:SF2">
    <property type="entry name" value="INNER MEMBRANE PROTEIN YDCZ"/>
    <property type="match status" value="1"/>
</dbReference>
<sequence length="147" mass="15879">MLGYSWLYLLLAAMAGLTMAVQGSINSVLGKKIGLMETNFIVHATAAIILLIYFIFNFENGNFNSWKGAPWFLYIGGVLGIAITYLVMVSIPELGVAVATTSIVTAQVLTAACIDHFGLFGLEQVPFTWVKFVGVLFLAAGVRLLLN</sequence>
<dbReference type="Pfam" id="PF04657">
    <property type="entry name" value="DMT_YdcZ"/>
    <property type="match status" value="1"/>
</dbReference>
<evidence type="ECO:0000313" key="2">
    <source>
        <dbReference type="EMBL" id="ACL70821.1"/>
    </source>
</evidence>
<feature type="transmembrane region" description="Helical" evidence="1">
    <location>
        <begin position="129"/>
        <end position="146"/>
    </location>
</feature>
<dbReference type="RefSeq" id="WP_015923790.1">
    <property type="nucleotide sequence ID" value="NC_011899.1"/>
</dbReference>
<dbReference type="STRING" id="373903.Hore_20760"/>
<dbReference type="PANTHER" id="PTHR34821">
    <property type="entry name" value="INNER MEMBRANE PROTEIN YDCZ"/>
    <property type="match status" value="1"/>
</dbReference>
<feature type="transmembrane region" description="Helical" evidence="1">
    <location>
        <begin position="40"/>
        <end position="56"/>
    </location>
</feature>
<dbReference type="InterPro" id="IPR006750">
    <property type="entry name" value="YdcZ"/>
</dbReference>
<dbReference type="Proteomes" id="UP000000719">
    <property type="component" value="Chromosome"/>
</dbReference>
<dbReference type="KEGG" id="hor:Hore_20760"/>
<keyword evidence="1" id="KW-0472">Membrane</keyword>
<accession>B8CZW9</accession>
<keyword evidence="3" id="KW-1185">Reference proteome</keyword>
<proteinExistence type="predicted"/>
<evidence type="ECO:0000256" key="1">
    <source>
        <dbReference type="SAM" id="Phobius"/>
    </source>
</evidence>
<gene>
    <name evidence="2" type="ordered locus">Hore_20760</name>
</gene>
<dbReference type="HOGENOM" id="CLU_068878_4_0_9"/>
<dbReference type="GO" id="GO:0005886">
    <property type="term" value="C:plasma membrane"/>
    <property type="evidence" value="ECO:0007669"/>
    <property type="project" value="TreeGrafter"/>
</dbReference>
<name>B8CZW9_HALOH</name>
<reference evidence="2 3" key="1">
    <citation type="journal article" date="2009" name="PLoS ONE">
        <title>Genome analysis of the anaerobic thermohalophilic bacterium Halothermothrix orenii.</title>
        <authorList>
            <person name="Mavromatis K."/>
            <person name="Ivanova N."/>
            <person name="Anderson I."/>
            <person name="Lykidis A."/>
            <person name="Hooper S.D."/>
            <person name="Sun H."/>
            <person name="Kunin V."/>
            <person name="Lapidus A."/>
            <person name="Hugenholtz P."/>
            <person name="Patel B."/>
            <person name="Kyrpides N.C."/>
        </authorList>
    </citation>
    <scope>NUCLEOTIDE SEQUENCE [LARGE SCALE GENOMIC DNA]</scope>
    <source>
        <strain evidence="3">H 168 / OCM 544 / DSM 9562</strain>
    </source>
</reference>
<feature type="transmembrane region" description="Helical" evidence="1">
    <location>
        <begin position="6"/>
        <end position="28"/>
    </location>
</feature>
<organism evidence="2 3">
    <name type="scientific">Halothermothrix orenii (strain H 168 / OCM 544 / DSM 9562)</name>
    <dbReference type="NCBI Taxonomy" id="373903"/>
    <lineage>
        <taxon>Bacteria</taxon>
        <taxon>Bacillati</taxon>
        <taxon>Bacillota</taxon>
        <taxon>Clostridia</taxon>
        <taxon>Halanaerobiales</taxon>
        <taxon>Halothermotrichaceae</taxon>
        <taxon>Halothermothrix</taxon>
    </lineage>
</organism>
<dbReference type="eggNOG" id="COG3238">
    <property type="taxonomic scope" value="Bacteria"/>
</dbReference>
<feature type="transmembrane region" description="Helical" evidence="1">
    <location>
        <begin position="68"/>
        <end position="87"/>
    </location>
</feature>
<keyword evidence="1" id="KW-0812">Transmembrane</keyword>
<keyword evidence="1" id="KW-1133">Transmembrane helix</keyword>
<evidence type="ECO:0000313" key="3">
    <source>
        <dbReference type="Proteomes" id="UP000000719"/>
    </source>
</evidence>
<dbReference type="AlphaFoldDB" id="B8CZW9"/>